<dbReference type="PROSITE" id="PS00079">
    <property type="entry name" value="MULTICOPPER_OXIDASE1"/>
    <property type="match status" value="1"/>
</dbReference>
<comment type="caution">
    <text evidence="15">The sequence shown here is derived from an EMBL/GenBank/DDBJ whole genome shotgun (WGS) entry which is preliminary data.</text>
</comment>
<dbReference type="InterPro" id="IPR001117">
    <property type="entry name" value="Cu-oxidase_2nd"/>
</dbReference>
<dbReference type="GO" id="GO:0048046">
    <property type="term" value="C:apoplast"/>
    <property type="evidence" value="ECO:0007669"/>
    <property type="project" value="InterPro"/>
</dbReference>
<dbReference type="InterPro" id="IPR034289">
    <property type="entry name" value="CuRO_3_LCC"/>
</dbReference>
<keyword evidence="10" id="KW-1133">Transmembrane helix</keyword>
<dbReference type="EMBL" id="CM031823">
    <property type="protein sequence ID" value="KAG6628036.1"/>
    <property type="molecule type" value="Genomic_DNA"/>
</dbReference>
<dbReference type="CDD" id="cd13897">
    <property type="entry name" value="CuRO_3_LCC_plant"/>
    <property type="match status" value="1"/>
</dbReference>
<evidence type="ECO:0000259" key="14">
    <source>
        <dbReference type="Pfam" id="PF07732"/>
    </source>
</evidence>
<evidence type="ECO:0000259" key="12">
    <source>
        <dbReference type="Pfam" id="PF00394"/>
    </source>
</evidence>
<comment type="subcellular location">
    <subcellularLocation>
        <location evidence="2">Secreted</location>
    </subcellularLocation>
</comment>
<organism evidence="15 17">
    <name type="scientific">Carya illinoinensis</name>
    <name type="common">Pecan</name>
    <dbReference type="NCBI Taxonomy" id="32201"/>
    <lineage>
        <taxon>Eukaryota</taxon>
        <taxon>Viridiplantae</taxon>
        <taxon>Streptophyta</taxon>
        <taxon>Embryophyta</taxon>
        <taxon>Tracheophyta</taxon>
        <taxon>Spermatophyta</taxon>
        <taxon>Magnoliopsida</taxon>
        <taxon>eudicotyledons</taxon>
        <taxon>Gunneridae</taxon>
        <taxon>Pentapetalae</taxon>
        <taxon>rosids</taxon>
        <taxon>fabids</taxon>
        <taxon>Fagales</taxon>
        <taxon>Juglandaceae</taxon>
        <taxon>Carya</taxon>
    </lineage>
</organism>
<dbReference type="PROSITE" id="PS00080">
    <property type="entry name" value="MULTICOPPER_OXIDASE2"/>
    <property type="match status" value="1"/>
</dbReference>
<keyword evidence="8" id="KW-0186">Copper</keyword>
<dbReference type="GO" id="GO:0052716">
    <property type="term" value="F:hydroquinone:oxygen oxidoreductase activity"/>
    <property type="evidence" value="ECO:0007669"/>
    <property type="project" value="InterPro"/>
</dbReference>
<dbReference type="InterPro" id="IPR045087">
    <property type="entry name" value="Cu-oxidase_fam"/>
</dbReference>
<keyword evidence="7" id="KW-0560">Oxidoreductase</keyword>
<gene>
    <name evidence="15" type="ORF">CIPAW_15G172300</name>
    <name evidence="16" type="ORF">I3842_15G160000</name>
</gene>
<keyword evidence="17" id="KW-1185">Reference proteome</keyword>
<evidence type="ECO:0000256" key="3">
    <source>
        <dbReference type="ARBA" id="ARBA00010609"/>
    </source>
</evidence>
<evidence type="ECO:0000313" key="17">
    <source>
        <dbReference type="Proteomes" id="UP000811609"/>
    </source>
</evidence>
<feature type="domain" description="Plastocyanin-like" evidence="12">
    <location>
        <begin position="163"/>
        <end position="310"/>
    </location>
</feature>
<dbReference type="Proteomes" id="UP000811246">
    <property type="component" value="Chromosome 15"/>
</dbReference>
<keyword evidence="10" id="KW-0472">Membrane</keyword>
<evidence type="ECO:0008006" key="18">
    <source>
        <dbReference type="Google" id="ProtNLM"/>
    </source>
</evidence>
<name>A0A8T1N8J2_CARIL</name>
<feature type="transmembrane region" description="Helical" evidence="10">
    <location>
        <begin position="587"/>
        <end position="606"/>
    </location>
</feature>
<dbReference type="Pfam" id="PF07731">
    <property type="entry name" value="Cu-oxidase_2"/>
    <property type="match status" value="1"/>
</dbReference>
<feature type="domain" description="Plastocyanin-like" evidence="14">
    <location>
        <begin position="36"/>
        <end position="149"/>
    </location>
</feature>
<evidence type="ECO:0000256" key="2">
    <source>
        <dbReference type="ARBA" id="ARBA00004613"/>
    </source>
</evidence>
<evidence type="ECO:0000256" key="6">
    <source>
        <dbReference type="ARBA" id="ARBA00022737"/>
    </source>
</evidence>
<evidence type="ECO:0000256" key="9">
    <source>
        <dbReference type="ARBA" id="ARBA00023180"/>
    </source>
</evidence>
<evidence type="ECO:0000256" key="8">
    <source>
        <dbReference type="ARBA" id="ARBA00023008"/>
    </source>
</evidence>
<evidence type="ECO:0000313" key="15">
    <source>
        <dbReference type="EMBL" id="KAG6628036.1"/>
    </source>
</evidence>
<dbReference type="InterPro" id="IPR017761">
    <property type="entry name" value="Laccase"/>
</dbReference>
<dbReference type="InterPro" id="IPR033138">
    <property type="entry name" value="Cu_oxidase_CS"/>
</dbReference>
<evidence type="ECO:0000313" key="16">
    <source>
        <dbReference type="EMBL" id="KAG6676601.1"/>
    </source>
</evidence>
<dbReference type="PANTHER" id="PTHR11709">
    <property type="entry name" value="MULTI-COPPER OXIDASE"/>
    <property type="match status" value="1"/>
</dbReference>
<dbReference type="Pfam" id="PF00394">
    <property type="entry name" value="Cu-oxidase"/>
    <property type="match status" value="1"/>
</dbReference>
<proteinExistence type="inferred from homology"/>
<protein>
    <recommendedName>
        <fullName evidence="18">Laccase</fullName>
    </recommendedName>
</protein>
<dbReference type="InterPro" id="IPR034285">
    <property type="entry name" value="CuRO_2_LCC"/>
</dbReference>
<keyword evidence="9" id="KW-0325">Glycoprotein</keyword>
<dbReference type="InterPro" id="IPR011706">
    <property type="entry name" value="Cu-oxidase_C"/>
</dbReference>
<dbReference type="Pfam" id="PF07732">
    <property type="entry name" value="Cu-oxidase_3"/>
    <property type="match status" value="1"/>
</dbReference>
<dbReference type="NCBIfam" id="TIGR03389">
    <property type="entry name" value="laccase"/>
    <property type="match status" value="1"/>
</dbReference>
<feature type="signal peptide" evidence="11">
    <location>
        <begin position="1"/>
        <end position="27"/>
    </location>
</feature>
<evidence type="ECO:0000256" key="11">
    <source>
        <dbReference type="SAM" id="SignalP"/>
    </source>
</evidence>
<dbReference type="GO" id="GO:0046274">
    <property type="term" value="P:lignin catabolic process"/>
    <property type="evidence" value="ECO:0007669"/>
    <property type="project" value="InterPro"/>
</dbReference>
<comment type="similarity">
    <text evidence="3">Belongs to the multicopper oxidase family.</text>
</comment>
<keyword evidence="11" id="KW-0732">Signal</keyword>
<evidence type="ECO:0000256" key="5">
    <source>
        <dbReference type="ARBA" id="ARBA00022723"/>
    </source>
</evidence>
<keyword evidence="10" id="KW-0812">Transmembrane</keyword>
<evidence type="ECO:0000256" key="7">
    <source>
        <dbReference type="ARBA" id="ARBA00023002"/>
    </source>
</evidence>
<dbReference type="InterPro" id="IPR002355">
    <property type="entry name" value="Cu_oxidase_Cu_BS"/>
</dbReference>
<dbReference type="InterPro" id="IPR011707">
    <property type="entry name" value="Cu-oxidase-like_N"/>
</dbReference>
<keyword evidence="6" id="KW-0677">Repeat</keyword>
<evidence type="ECO:0000259" key="13">
    <source>
        <dbReference type="Pfam" id="PF07731"/>
    </source>
</evidence>
<comment type="cofactor">
    <cofactor evidence="1">
        <name>Cu cation</name>
        <dbReference type="ChEBI" id="CHEBI:23378"/>
    </cofactor>
</comment>
<dbReference type="EMBL" id="CM031839">
    <property type="protein sequence ID" value="KAG6676601.1"/>
    <property type="molecule type" value="Genomic_DNA"/>
</dbReference>
<feature type="chain" id="PRO_5035828985" description="Laccase" evidence="11">
    <location>
        <begin position="28"/>
        <end position="607"/>
    </location>
</feature>
<evidence type="ECO:0000256" key="10">
    <source>
        <dbReference type="SAM" id="Phobius"/>
    </source>
</evidence>
<evidence type="ECO:0000256" key="4">
    <source>
        <dbReference type="ARBA" id="ARBA00022525"/>
    </source>
</evidence>
<dbReference type="Proteomes" id="UP000811609">
    <property type="component" value="Chromosome 15"/>
</dbReference>
<evidence type="ECO:0000256" key="1">
    <source>
        <dbReference type="ARBA" id="ARBA00001935"/>
    </source>
</evidence>
<dbReference type="PANTHER" id="PTHR11709:SF410">
    <property type="entry name" value="LACCASE"/>
    <property type="match status" value="1"/>
</dbReference>
<accession>A0A8T1N8J2</accession>
<dbReference type="AlphaFoldDB" id="A0A8T1N8J2"/>
<sequence length="607" mass="68189">MGVMKNHLVGDLIVGCLCLFLILCCMADDHYYDFYVTEKNITNPCASKNFALVVERVPGQTIHVHRGDTAFINVHNNGTYGITIHWHGVKQPRNPWSDGPAYVTQCPIKPGKNFTYEVLFSEEEGTLWWHAHSGWSRATVHGAIAVLPHKDTPFPFDPQPYKEHVIVLGEWFSGNMTEFFDTEEKRHTRTSLSDAYTINGLFNCTADEGYRLVVESGRTYLLRIVGASMDHEMFFAVADHNLTVVGQDGSYVKPITTTYIMITPGQTFDILLTADQLPSCYYMAVGPYNDGGNHAQRNSSIATAILQYKSTSCPPIIPFPNQLPKVADTVSAKNFTDQIKSRDSVNLPEKPDDKIFIAVAVSHQLICGKVHASLNNISFVHPKIDILQAYHRSLPNIYETDFPHQPASTTLNFTGDDSLKFEFPILGTKILMIEYNRSVEIVFQGTNLGAENHPMHLHGYSFYVVATGDGNFNETEYKNNLNLIDPPYLNTVGVPRNGWVAIRFVANNPGVWFMHCHLERHAMWGMDTAFIVTNGITENQSIREPPNGLPECSSSYNTTTSNFDADENTELEDATPLEKWSGIISSWNVICFTLLITVFSFIYVFIR</sequence>
<feature type="domain" description="Plastocyanin-like" evidence="13">
    <location>
        <begin position="423"/>
        <end position="534"/>
    </location>
</feature>
<keyword evidence="5" id="KW-0479">Metal-binding</keyword>
<dbReference type="CDD" id="cd13875">
    <property type="entry name" value="CuRO_2_LCC_plant"/>
    <property type="match status" value="1"/>
</dbReference>
<keyword evidence="4" id="KW-0964">Secreted</keyword>
<reference evidence="15" key="1">
    <citation type="submission" date="2020-12" db="EMBL/GenBank/DDBJ databases">
        <title>WGS assembly of Carya illinoinensis cv. Pawnee.</title>
        <authorList>
            <person name="Platts A."/>
            <person name="Shu S."/>
            <person name="Wright S."/>
            <person name="Barry K."/>
            <person name="Edger P."/>
            <person name="Pires J.C."/>
            <person name="Schmutz J."/>
        </authorList>
    </citation>
    <scope>NUCLEOTIDE SEQUENCE</scope>
    <source>
        <tissue evidence="15">Leaf</tissue>
    </source>
</reference>
<reference evidence="16" key="2">
    <citation type="submission" date="2021-01" db="EMBL/GenBank/DDBJ databases">
        <authorList>
            <person name="Lovell J.T."/>
            <person name="Bentley N."/>
            <person name="Bhattarai G."/>
            <person name="Jenkins J.W."/>
            <person name="Sreedasyam A."/>
            <person name="Alarcon Y."/>
            <person name="Bock C."/>
            <person name="Boston L."/>
            <person name="Carlson J."/>
            <person name="Cervantes K."/>
            <person name="Clermont K."/>
            <person name="Krom N."/>
            <person name="Kubenka K."/>
            <person name="Mamidi S."/>
            <person name="Mattison C."/>
            <person name="Monteros M."/>
            <person name="Pisani C."/>
            <person name="Plott C."/>
            <person name="Rajasekar S."/>
            <person name="Rhein H.S."/>
            <person name="Rohla C."/>
            <person name="Song M."/>
            <person name="Hilaire R.S."/>
            <person name="Shu S."/>
            <person name="Wells L."/>
            <person name="Wang X."/>
            <person name="Webber J."/>
            <person name="Heerema R.J."/>
            <person name="Klein P."/>
            <person name="Conner P."/>
            <person name="Grauke L."/>
            <person name="Grimwood J."/>
            <person name="Schmutz J."/>
            <person name="Randall J.J."/>
        </authorList>
    </citation>
    <scope>NUCLEOTIDE SEQUENCE</scope>
    <source>
        <tissue evidence="16">Leaf</tissue>
    </source>
</reference>
<dbReference type="InterPro" id="IPR034288">
    <property type="entry name" value="CuRO_1_LCC"/>
</dbReference>
<dbReference type="GO" id="GO:0005507">
    <property type="term" value="F:copper ion binding"/>
    <property type="evidence" value="ECO:0007669"/>
    <property type="project" value="InterPro"/>
</dbReference>
<dbReference type="CDD" id="cd13849">
    <property type="entry name" value="CuRO_1_LCC_plant"/>
    <property type="match status" value="1"/>
</dbReference>